<dbReference type="Proteomes" id="UP001153555">
    <property type="component" value="Unassembled WGS sequence"/>
</dbReference>
<dbReference type="AlphaFoldDB" id="A0A9N7RKY0"/>
<dbReference type="PANTHER" id="PTHR47718">
    <property type="entry name" value="OS01G0519700 PROTEIN"/>
    <property type="match status" value="1"/>
</dbReference>
<gene>
    <name evidence="3" type="ORF">SHERM_29061</name>
</gene>
<evidence type="ECO:0000259" key="2">
    <source>
        <dbReference type="Pfam" id="PF10551"/>
    </source>
</evidence>
<dbReference type="InterPro" id="IPR018289">
    <property type="entry name" value="MULE_transposase_dom"/>
</dbReference>
<keyword evidence="4" id="KW-1185">Reference proteome</keyword>
<protein>
    <submittedName>
        <fullName evidence="3">Protein FAR1-RELATED SEQUENCE 5</fullName>
    </submittedName>
</protein>
<dbReference type="Pfam" id="PF03101">
    <property type="entry name" value="FAR1"/>
    <property type="match status" value="1"/>
</dbReference>
<feature type="domain" description="FAR1" evidence="1">
    <location>
        <begin position="175"/>
        <end position="260"/>
    </location>
</feature>
<evidence type="ECO:0000313" key="3">
    <source>
        <dbReference type="EMBL" id="CAA0833805.1"/>
    </source>
</evidence>
<evidence type="ECO:0000313" key="4">
    <source>
        <dbReference type="Proteomes" id="UP001153555"/>
    </source>
</evidence>
<comment type="caution">
    <text evidence="3">The sequence shown here is derived from an EMBL/GenBank/DDBJ whole genome shotgun (WGS) entry which is preliminary data.</text>
</comment>
<proteinExistence type="predicted"/>
<feature type="domain" description="MULE transposase" evidence="2">
    <location>
        <begin position="383"/>
        <end position="475"/>
    </location>
</feature>
<accession>A0A9N7RKY0</accession>
<dbReference type="Pfam" id="PF10551">
    <property type="entry name" value="MULE"/>
    <property type="match status" value="1"/>
</dbReference>
<reference evidence="3" key="1">
    <citation type="submission" date="2019-12" db="EMBL/GenBank/DDBJ databases">
        <authorList>
            <person name="Scholes J."/>
        </authorList>
    </citation>
    <scope>NUCLEOTIDE SEQUENCE</scope>
</reference>
<sequence length="513" mass="58984">MIASKKFSPALLAFTARIVENFGAAGFTVVKYYMFDMEKEEAFAADYKMTLHNFKFLTLDEHVHFNETAVISIDEDDEHVDFGDGSVVGSSNLEKSVVGSCNPKTISLFEDEHVHFNETAVISIDEDDEHVDCNETPVISIDEANNSVVETGEGAEIDDEKLLGMKFNSLEDAYEFYNSYAKRHGFGVRKFRSRKKKDDIVYCKQFCCNKQGFKSKVGKERSYTKLETRVGCKAMIQLLFDGANWIVEQEEDQHNHELVPCNQARYFRSHRDMPSNDVAYLSQLKASGVGVTAGYRVLLDQARGIQNMPYTIIDARNHVAKLERRIWEGGDANGLLNILKERQTQEDGFYFNYDLNKETASLCSIFWRDSRMRKDYEVFGDLVVFDTTYRTVKYNLACAPFTGMNHHKRNIMFGVGFLLHEDKNSFQWLLDEFLKSMGGKQPATIMTDEDAAMAAAIPLVLTQSRHRLCTWHIDENSKKHIQYLRIMPGFINLFHFVLRSTDAIPEFDFYWKK</sequence>
<dbReference type="InterPro" id="IPR004330">
    <property type="entry name" value="FAR1_DNA_bnd_dom"/>
</dbReference>
<organism evidence="3 4">
    <name type="scientific">Striga hermonthica</name>
    <name type="common">Purple witchweed</name>
    <name type="synonym">Buchnera hermonthica</name>
    <dbReference type="NCBI Taxonomy" id="68872"/>
    <lineage>
        <taxon>Eukaryota</taxon>
        <taxon>Viridiplantae</taxon>
        <taxon>Streptophyta</taxon>
        <taxon>Embryophyta</taxon>
        <taxon>Tracheophyta</taxon>
        <taxon>Spermatophyta</taxon>
        <taxon>Magnoliopsida</taxon>
        <taxon>eudicotyledons</taxon>
        <taxon>Gunneridae</taxon>
        <taxon>Pentapetalae</taxon>
        <taxon>asterids</taxon>
        <taxon>lamiids</taxon>
        <taxon>Lamiales</taxon>
        <taxon>Orobanchaceae</taxon>
        <taxon>Buchnereae</taxon>
        <taxon>Striga</taxon>
    </lineage>
</organism>
<dbReference type="EMBL" id="CACSLK010027842">
    <property type="protein sequence ID" value="CAA0833805.1"/>
    <property type="molecule type" value="Genomic_DNA"/>
</dbReference>
<evidence type="ECO:0000259" key="1">
    <source>
        <dbReference type="Pfam" id="PF03101"/>
    </source>
</evidence>
<name>A0A9N7RKY0_STRHE</name>
<dbReference type="OrthoDB" id="911212at2759"/>
<dbReference type="PANTHER" id="PTHR47718:SF17">
    <property type="entry name" value="PROTEIN FAR1-RELATED SEQUENCE 5-LIKE"/>
    <property type="match status" value="1"/>
</dbReference>